<dbReference type="RefSeq" id="WP_345199964.1">
    <property type="nucleotide sequence ID" value="NZ_BAABHX010000001.1"/>
</dbReference>
<dbReference type="Pfam" id="PF00271">
    <property type="entry name" value="Helicase_C"/>
    <property type="match status" value="1"/>
</dbReference>
<protein>
    <recommendedName>
        <fullName evidence="6">Helicase</fullName>
    </recommendedName>
</protein>
<feature type="domain" description="Helicase ATP-binding" evidence="2">
    <location>
        <begin position="262"/>
        <end position="412"/>
    </location>
</feature>
<dbReference type="Gene3D" id="3.40.50.10810">
    <property type="entry name" value="Tandem AAA-ATPase domain"/>
    <property type="match status" value="2"/>
</dbReference>
<dbReference type="PROSITE" id="PS51192">
    <property type="entry name" value="HELICASE_ATP_BIND_1"/>
    <property type="match status" value="1"/>
</dbReference>
<comment type="caution">
    <text evidence="4">The sequence shown here is derived from an EMBL/GenBank/DDBJ whole genome shotgun (WGS) entry which is preliminary data.</text>
</comment>
<proteinExistence type="predicted"/>
<dbReference type="Pfam" id="PF00176">
    <property type="entry name" value="SNF2-rel_dom"/>
    <property type="match status" value="2"/>
</dbReference>
<dbReference type="InterPro" id="IPR000330">
    <property type="entry name" value="SNF2_N"/>
</dbReference>
<dbReference type="PROSITE" id="PS50035">
    <property type="entry name" value="PLD"/>
    <property type="match status" value="1"/>
</dbReference>
<gene>
    <name evidence="4" type="ORF">GCM10023210_03910</name>
</gene>
<dbReference type="InterPro" id="IPR001650">
    <property type="entry name" value="Helicase_C-like"/>
</dbReference>
<dbReference type="PANTHER" id="PTHR10799">
    <property type="entry name" value="SNF2/RAD54 HELICASE FAMILY"/>
    <property type="match status" value="1"/>
</dbReference>
<evidence type="ECO:0000313" key="5">
    <source>
        <dbReference type="Proteomes" id="UP001500353"/>
    </source>
</evidence>
<dbReference type="CDD" id="cd09117">
    <property type="entry name" value="PLDc_Bfil_DEXD_like"/>
    <property type="match status" value="1"/>
</dbReference>
<dbReference type="SMART" id="SM00490">
    <property type="entry name" value="HELICc"/>
    <property type="match status" value="1"/>
</dbReference>
<sequence length="1078" mass="124801">MNNKSSNIFQTEFNFDIVKWPDQLLFPINIKHERAVKTIVYKDIESSSEYIIVTGFTSLSNLIDLFGSKDFTNLQKVKVIIGFEPNIRGRKKYIRYNLDKEIKDYWLKKGLSITQGGAVIHLIDKIDKGFIDFKFKDKLHAKIYVGDDNAILGSSNFSYNGLNSQEEANIRITKTVGQTENDLYNGIRQIAENFYEEASSYNEKMKDLLSKLIKDVDWQEALARAIAEILEGNWLNDYKAILLKLEQTKLWPTQWKGITQAVSILQSQSNVLIADPTGAGKTKLCTSLILSLKHWLFEIGKNYKTNSLIICPPLVVSKWEDEFRAFKKVDYSQTSMGLLSNSSPKKKKQILEDLHNVNILTIDEAHNYLSPDSNRTNLLKSNRADYKILVTATPISKKVEDLLKLIELLDIDNLSDNDFETYKTLVNTHYLKVQDKDIQQLRNFISKFTVRRTKKSLNKEIDKAPENYTNKLNKTCRFPKQNELTYDTKETQEDKIIVNKINKLAKNLKGITYLPHFKKPKFEISKQESLKGYVEKRMAAAKALSIYMIRSRLRSSHVALVEHIEGSEEAMNYFKFKGRRHQSGNKIEAIQKIKNAEKLPYRYKMFTDELFPNWLINEEQYFKACDEELYIYTQISSLTKQLSGKRELGKVEQLIKIFQNHQNILAFDSAVITLHYLEHIFATKYPKNKVLVATGEDKDQNTTKILDQFNLQSTSDEKCIALCSDKMSESVDLQKASSLILLDLPSVLRLVEQRIGRVDRMDSLHKEIDIFWPNDSEEYSLKTDGKLIHTNDMVNEIFGSNFEIPLTIKQKHFSQTSSTDAMIKEYNDFINKDESWSGIQDSFQAVTELKEGKKSLISEEIYDQFRNVSSEVKTKVSFIGSRENWCFLALKGDKNKSPKWYFIDHNNNVHTDFSDICSLLRQNVTESSEKLKWDNKSLQKYINLFKQKERDLLPPKKKRALEVAEHILLKKTDKRNNLDIALKSSLREMLAVIKPNSKISVDYERLAEEWIEILQPYLDEKRNIMKGKKSIINISSLKNDYKVINIETEQLDKMIENCSSDEEIDKNIASCIIGISSN</sequence>
<accession>A0ABP9LUZ8</accession>
<dbReference type="PROSITE" id="PS51194">
    <property type="entry name" value="HELICASE_CTER"/>
    <property type="match status" value="1"/>
</dbReference>
<dbReference type="Gene3D" id="3.40.50.300">
    <property type="entry name" value="P-loop containing nucleotide triphosphate hydrolases"/>
    <property type="match status" value="1"/>
</dbReference>
<evidence type="ECO:0000259" key="2">
    <source>
        <dbReference type="PROSITE" id="PS51192"/>
    </source>
</evidence>
<dbReference type="InterPro" id="IPR014001">
    <property type="entry name" value="Helicase_ATP-bd"/>
</dbReference>
<keyword evidence="5" id="KW-1185">Reference proteome</keyword>
<feature type="domain" description="Helicase C-terminal" evidence="3">
    <location>
        <begin position="650"/>
        <end position="812"/>
    </location>
</feature>
<evidence type="ECO:0000259" key="3">
    <source>
        <dbReference type="PROSITE" id="PS51194"/>
    </source>
</evidence>
<dbReference type="EMBL" id="BAABHX010000001">
    <property type="protein sequence ID" value="GAA5084258.1"/>
    <property type="molecule type" value="Genomic_DNA"/>
</dbReference>
<dbReference type="InterPro" id="IPR038718">
    <property type="entry name" value="SNF2-like_sf"/>
</dbReference>
<dbReference type="Gene3D" id="3.30.870.10">
    <property type="entry name" value="Endonuclease Chain A"/>
    <property type="match status" value="1"/>
</dbReference>
<dbReference type="SMART" id="SM00487">
    <property type="entry name" value="DEXDc"/>
    <property type="match status" value="1"/>
</dbReference>
<organism evidence="4 5">
    <name type="scientific">Chryseobacterium ginsengisoli</name>
    <dbReference type="NCBI Taxonomy" id="363853"/>
    <lineage>
        <taxon>Bacteria</taxon>
        <taxon>Pseudomonadati</taxon>
        <taxon>Bacteroidota</taxon>
        <taxon>Flavobacteriia</taxon>
        <taxon>Flavobacteriales</taxon>
        <taxon>Weeksellaceae</taxon>
        <taxon>Chryseobacterium group</taxon>
        <taxon>Chryseobacterium</taxon>
    </lineage>
</organism>
<name>A0ABP9LUZ8_9FLAO</name>
<evidence type="ECO:0008006" key="6">
    <source>
        <dbReference type="Google" id="ProtNLM"/>
    </source>
</evidence>
<dbReference type="Proteomes" id="UP001500353">
    <property type="component" value="Unassembled WGS sequence"/>
</dbReference>
<evidence type="ECO:0000313" key="4">
    <source>
        <dbReference type="EMBL" id="GAA5084258.1"/>
    </source>
</evidence>
<reference evidence="5" key="1">
    <citation type="journal article" date="2019" name="Int. J. Syst. Evol. Microbiol.">
        <title>The Global Catalogue of Microorganisms (GCM) 10K type strain sequencing project: providing services to taxonomists for standard genome sequencing and annotation.</title>
        <authorList>
            <consortium name="The Broad Institute Genomics Platform"/>
            <consortium name="The Broad Institute Genome Sequencing Center for Infectious Disease"/>
            <person name="Wu L."/>
            <person name="Ma J."/>
        </authorList>
    </citation>
    <scope>NUCLEOTIDE SEQUENCE [LARGE SCALE GENOMIC DNA]</scope>
    <source>
        <strain evidence="5">JCM 18019</strain>
    </source>
</reference>
<feature type="domain" description="PLD phosphodiesterase" evidence="1">
    <location>
        <begin position="135"/>
        <end position="161"/>
    </location>
</feature>
<dbReference type="InterPro" id="IPR027417">
    <property type="entry name" value="P-loop_NTPase"/>
</dbReference>
<evidence type="ECO:0000259" key="1">
    <source>
        <dbReference type="PROSITE" id="PS50035"/>
    </source>
</evidence>
<dbReference type="SUPFAM" id="SSF52540">
    <property type="entry name" value="P-loop containing nucleoside triphosphate hydrolases"/>
    <property type="match status" value="2"/>
</dbReference>
<dbReference type="InterPro" id="IPR001736">
    <property type="entry name" value="PLipase_D/transphosphatidylase"/>
</dbReference>